<sequence>MGAAVVAPAVGRCQLSIGLVTGKVQVWPGVPSLSGNGLISAVSDPIQEVDAMQFWFALLEVYRHPPIIPGVGFLRAATLEEVRPDGFTVKQVLDGELLDKIGKGEGNGENVEITYVHRVFKERRFIKTVTYWKTGKVRTRNNVRLYDDPLRIESWYELPGDPMPDEDVRARVQWILNLIVQRNTTEVDKDGQDVELESRTSAPSGDERLFSEPLDTHVKFDQLWDEWVDAIKYHPKDDVVKSSEVCVVSDSEFVVVQEVAGGVADAKGQSDGNGEVMQRVQQVYLQQDLNQICIEEWQSMQLHELGHIPTRLWVRFHPEPVHVECWGELPGERNADYFTQVTMQAVVDMIIADPIHPGRIPDD</sequence>
<feature type="compositionally biased region" description="Basic and acidic residues" evidence="1">
    <location>
        <begin position="189"/>
        <end position="198"/>
    </location>
</feature>
<name>A0A7S1QSU5_ALECA</name>
<evidence type="ECO:0000313" key="2">
    <source>
        <dbReference type="EMBL" id="CAD9146869.1"/>
    </source>
</evidence>
<dbReference type="AlphaFoldDB" id="A0A7S1QSU5"/>
<feature type="region of interest" description="Disordered" evidence="1">
    <location>
        <begin position="189"/>
        <end position="208"/>
    </location>
</feature>
<evidence type="ECO:0000256" key="1">
    <source>
        <dbReference type="SAM" id="MobiDB-lite"/>
    </source>
</evidence>
<accession>A0A7S1QSU5</accession>
<organism evidence="2">
    <name type="scientific">Alexandrium catenella</name>
    <name type="common">Red tide dinoflagellate</name>
    <name type="synonym">Gonyaulax catenella</name>
    <dbReference type="NCBI Taxonomy" id="2925"/>
    <lineage>
        <taxon>Eukaryota</taxon>
        <taxon>Sar</taxon>
        <taxon>Alveolata</taxon>
        <taxon>Dinophyceae</taxon>
        <taxon>Gonyaulacales</taxon>
        <taxon>Pyrocystaceae</taxon>
        <taxon>Alexandrium</taxon>
    </lineage>
</organism>
<gene>
    <name evidence="2" type="ORF">ACAT0790_LOCUS29782</name>
</gene>
<proteinExistence type="predicted"/>
<dbReference type="EMBL" id="HBGE01049328">
    <property type="protein sequence ID" value="CAD9146869.1"/>
    <property type="molecule type" value="Transcribed_RNA"/>
</dbReference>
<reference evidence="2" key="1">
    <citation type="submission" date="2021-01" db="EMBL/GenBank/DDBJ databases">
        <authorList>
            <person name="Corre E."/>
            <person name="Pelletier E."/>
            <person name="Niang G."/>
            <person name="Scheremetjew M."/>
            <person name="Finn R."/>
            <person name="Kale V."/>
            <person name="Holt S."/>
            <person name="Cochrane G."/>
            <person name="Meng A."/>
            <person name="Brown T."/>
            <person name="Cohen L."/>
        </authorList>
    </citation>
    <scope>NUCLEOTIDE SEQUENCE</scope>
    <source>
        <strain evidence="2">OF101</strain>
    </source>
</reference>
<protein>
    <submittedName>
        <fullName evidence="2">Uncharacterized protein</fullName>
    </submittedName>
</protein>